<reference evidence="3" key="1">
    <citation type="submission" date="2015-10" db="EMBL/GenBank/DDBJ databases">
        <authorList>
            <person name="Regsiter A."/>
            <person name="william w."/>
        </authorList>
    </citation>
    <scope>NUCLEOTIDE SEQUENCE</scope>
    <source>
        <strain evidence="3">Montdore</strain>
    </source>
</reference>
<feature type="region of interest" description="Disordered" evidence="1">
    <location>
        <begin position="129"/>
        <end position="170"/>
    </location>
</feature>
<dbReference type="EMBL" id="LN890974">
    <property type="protein sequence ID" value="CUS13309.1"/>
    <property type="molecule type" value="Genomic_DNA"/>
</dbReference>
<feature type="compositionally biased region" description="Polar residues" evidence="1">
    <location>
        <begin position="49"/>
        <end position="58"/>
    </location>
</feature>
<keyword evidence="2" id="KW-0472">Membrane</keyword>
<gene>
    <name evidence="3" type="ORF">GSTUAT00002548001</name>
</gene>
<feature type="transmembrane region" description="Helical" evidence="2">
    <location>
        <begin position="279"/>
        <end position="301"/>
    </location>
</feature>
<keyword evidence="2" id="KW-1133">Transmembrane helix</keyword>
<evidence type="ECO:0000256" key="2">
    <source>
        <dbReference type="SAM" id="Phobius"/>
    </source>
</evidence>
<dbReference type="Proteomes" id="UP001412239">
    <property type="component" value="Unassembled WGS sequence"/>
</dbReference>
<feature type="region of interest" description="Disordered" evidence="1">
    <location>
        <begin position="215"/>
        <end position="240"/>
    </location>
</feature>
<feature type="transmembrane region" description="Helical" evidence="2">
    <location>
        <begin position="393"/>
        <end position="414"/>
    </location>
</feature>
<accession>A0A292Q0H0</accession>
<sequence>MEEKLKKRSLRLRPRRPRSLTTRLPTRRVDTAMVMMDTIARTSADRSHSYSYSHTLPSTPEPVRPHSYSSPEVPRLTTHFHSGPSTPAPPVSRLSYSHPGTPEASSLSSTGLPPKAHEVSRLISQEFARPSTPEEVFSGSGTASPFMDVSEPASRAPSPPPPSLAGGSTITTPSSSIVLPARGALAPAINLKDGPGVKPVSGRVSASDFFPEQTFTATAPPAPAANAPDAPAAREPEKQSSNLLPENITVEVIHRLSFLTLPKISPVRIARRVAGPIQFASNAVILMWLTVLPLTLAIWTLNGIAQLFIEPEVGSPMAGFNPAWALVPYFVLFAVVAVYHRKEGLRGGEEGSEGGEGLEEVISEDFLDYFLDKLYAVAAQLRGYFTPRRIRRFTISLLFAASLIASYFALQYLAPYITTLTKALSSRIFSSKTASPQLAPMAPTSSPWEDMDFMYFVPSTSASEQSTSSGMDNAYGEYHPGANVLEKEVEEGLGWKGVLRFAVVLVMGPAGAVAVRRRTL</sequence>
<evidence type="ECO:0000313" key="3">
    <source>
        <dbReference type="EMBL" id="CUS13309.1"/>
    </source>
</evidence>
<evidence type="ECO:0000256" key="1">
    <source>
        <dbReference type="SAM" id="MobiDB-lite"/>
    </source>
</evidence>
<organism evidence="3 4">
    <name type="scientific">Tuber aestivum</name>
    <name type="common">summer truffle</name>
    <dbReference type="NCBI Taxonomy" id="59557"/>
    <lineage>
        <taxon>Eukaryota</taxon>
        <taxon>Fungi</taxon>
        <taxon>Dikarya</taxon>
        <taxon>Ascomycota</taxon>
        <taxon>Pezizomycotina</taxon>
        <taxon>Pezizomycetes</taxon>
        <taxon>Pezizales</taxon>
        <taxon>Tuberaceae</taxon>
        <taxon>Tuber</taxon>
    </lineage>
</organism>
<proteinExistence type="predicted"/>
<dbReference type="AlphaFoldDB" id="A0A292Q0H0"/>
<feature type="region of interest" description="Disordered" evidence="1">
    <location>
        <begin position="43"/>
        <end position="114"/>
    </location>
</feature>
<keyword evidence="2" id="KW-0812">Transmembrane</keyword>
<protein>
    <submittedName>
        <fullName evidence="3">Uncharacterized protein</fullName>
    </submittedName>
</protein>
<feature type="compositionally biased region" description="Basic residues" evidence="1">
    <location>
        <begin position="1"/>
        <end position="18"/>
    </location>
</feature>
<name>A0A292Q0H0_9PEZI</name>
<keyword evidence="4" id="KW-1185">Reference proteome</keyword>
<feature type="transmembrane region" description="Helical" evidence="2">
    <location>
        <begin position="497"/>
        <end position="515"/>
    </location>
</feature>
<evidence type="ECO:0000313" key="4">
    <source>
        <dbReference type="Proteomes" id="UP001412239"/>
    </source>
</evidence>
<feature type="region of interest" description="Disordered" evidence="1">
    <location>
        <begin position="1"/>
        <end position="22"/>
    </location>
</feature>
<feature type="transmembrane region" description="Helical" evidence="2">
    <location>
        <begin position="321"/>
        <end position="339"/>
    </location>
</feature>
<feature type="compositionally biased region" description="Low complexity" evidence="1">
    <location>
        <begin position="215"/>
        <end position="231"/>
    </location>
</feature>